<protein>
    <submittedName>
        <fullName evidence="3">SusD-like starch-binding protein associating with outer membrane</fullName>
    </submittedName>
</protein>
<dbReference type="Proteomes" id="UP000294498">
    <property type="component" value="Unassembled WGS sequence"/>
</dbReference>
<feature type="chain" id="PRO_5020844604" evidence="2">
    <location>
        <begin position="22"/>
        <end position="531"/>
    </location>
</feature>
<proteinExistence type="predicted"/>
<dbReference type="OrthoDB" id="9766256at2"/>
<keyword evidence="4" id="KW-1185">Reference proteome</keyword>
<organism evidence="3 4">
    <name type="scientific">Dinghuibacter silviterrae</name>
    <dbReference type="NCBI Taxonomy" id="1539049"/>
    <lineage>
        <taxon>Bacteria</taxon>
        <taxon>Pseudomonadati</taxon>
        <taxon>Bacteroidota</taxon>
        <taxon>Chitinophagia</taxon>
        <taxon>Chitinophagales</taxon>
        <taxon>Chitinophagaceae</taxon>
        <taxon>Dinghuibacter</taxon>
    </lineage>
</organism>
<keyword evidence="2" id="KW-0732">Signal</keyword>
<feature type="signal peptide" evidence="2">
    <location>
        <begin position="1"/>
        <end position="21"/>
    </location>
</feature>
<evidence type="ECO:0000313" key="4">
    <source>
        <dbReference type="Proteomes" id="UP000294498"/>
    </source>
</evidence>
<dbReference type="EMBL" id="SODV01000002">
    <property type="protein sequence ID" value="TDW96683.1"/>
    <property type="molecule type" value="Genomic_DNA"/>
</dbReference>
<comment type="caution">
    <text evidence="3">The sequence shown here is derived from an EMBL/GenBank/DDBJ whole genome shotgun (WGS) entry which is preliminary data.</text>
</comment>
<evidence type="ECO:0000313" key="3">
    <source>
        <dbReference type="EMBL" id="TDW96683.1"/>
    </source>
</evidence>
<feature type="region of interest" description="Disordered" evidence="1">
    <location>
        <begin position="317"/>
        <end position="356"/>
    </location>
</feature>
<evidence type="ECO:0000256" key="1">
    <source>
        <dbReference type="SAM" id="MobiDB-lite"/>
    </source>
</evidence>
<dbReference type="Gene3D" id="1.25.40.390">
    <property type="match status" value="1"/>
</dbReference>
<dbReference type="Pfam" id="PF12771">
    <property type="entry name" value="SusD-like_2"/>
    <property type="match status" value="1"/>
</dbReference>
<sequence>MKARINILLIALLAVSCTKNFNTLNTDPTQASSAQFDANLLLPTAEINYFSATQGYNGAILFESMWAQTFASAAYPSYYSNGDKYVASGNLLDYDQRLWNTGYTSASDCYQIQTLTKGDATKVNLRGIALILELLNIQVITDTYGDVPFSQALQASSGVNLPVYDSQQSIYTSMLAKLDSVLGTLDASQPAPTNDAFSYAGSVTQWKKFGYTLMLRMAMRLTKADATTAQKYAEMAYAGGTLASNADNAYMNFDHADGYSNNNSSAYQVPEDFNEVKWGKVLIDYLKTTADPRLSVIAEVPQAGLKNAANESLAGDNTAANQQGMPNGYDQNGGSTDISTATGYPGSSGTGSDVNPTGKYSRPAIGVYLALNTPGFVLTYAQSELLLAEAGVRGWNVGSASTHYANALAAALQTYGTFNGTTPISAATATAYATANPLSATSATALTQINMQYWILEGTLFDFYETWINWRRSGVPTLTPVNYTGNFSNGTIPRRQEYPTTEAATNPNNYKTAVTNLTGGDVFTSRVWWDK</sequence>
<dbReference type="AlphaFoldDB" id="A0A4R8DGC5"/>
<name>A0A4R8DGC5_9BACT</name>
<dbReference type="RefSeq" id="WP_133997552.1">
    <property type="nucleotide sequence ID" value="NZ_SODV01000002.1"/>
</dbReference>
<gene>
    <name evidence="3" type="ORF">EDB95_4519</name>
</gene>
<accession>A0A4R8DGC5</accession>
<dbReference type="PROSITE" id="PS51257">
    <property type="entry name" value="PROKAR_LIPOPROTEIN"/>
    <property type="match status" value="1"/>
</dbReference>
<dbReference type="InterPro" id="IPR041662">
    <property type="entry name" value="SusD-like_2"/>
</dbReference>
<reference evidence="3 4" key="1">
    <citation type="submission" date="2019-03" db="EMBL/GenBank/DDBJ databases">
        <title>Genomic Encyclopedia of Type Strains, Phase IV (KMG-IV): sequencing the most valuable type-strain genomes for metagenomic binning, comparative biology and taxonomic classification.</title>
        <authorList>
            <person name="Goeker M."/>
        </authorList>
    </citation>
    <scope>NUCLEOTIDE SEQUENCE [LARGE SCALE GENOMIC DNA]</scope>
    <source>
        <strain evidence="3 4">DSM 100059</strain>
    </source>
</reference>
<dbReference type="SUPFAM" id="SSF48452">
    <property type="entry name" value="TPR-like"/>
    <property type="match status" value="1"/>
</dbReference>
<dbReference type="InterPro" id="IPR011990">
    <property type="entry name" value="TPR-like_helical_dom_sf"/>
</dbReference>
<feature type="compositionally biased region" description="Polar residues" evidence="1">
    <location>
        <begin position="318"/>
        <end position="355"/>
    </location>
</feature>
<evidence type="ECO:0000256" key="2">
    <source>
        <dbReference type="SAM" id="SignalP"/>
    </source>
</evidence>